<feature type="signal peptide" evidence="6">
    <location>
        <begin position="1"/>
        <end position="39"/>
    </location>
</feature>
<feature type="chain" id="PRO_5024281368" evidence="6">
    <location>
        <begin position="40"/>
        <end position="362"/>
    </location>
</feature>
<keyword evidence="4" id="KW-0408">Iron</keyword>
<name>A0A5M8B5R1_9BURK</name>
<comment type="similarity">
    <text evidence="2">Belongs to the bacterial solute-binding protein 8 family.</text>
</comment>
<dbReference type="Gene3D" id="3.40.50.1980">
    <property type="entry name" value="Nitrogenase molybdenum iron protein domain"/>
    <property type="match status" value="2"/>
</dbReference>
<organism evidence="8 9">
    <name type="scientific">Cupriavidus cauae</name>
    <dbReference type="NCBI Taxonomy" id="2608999"/>
    <lineage>
        <taxon>Bacteria</taxon>
        <taxon>Pseudomonadati</taxon>
        <taxon>Pseudomonadota</taxon>
        <taxon>Betaproteobacteria</taxon>
        <taxon>Burkholderiales</taxon>
        <taxon>Burkholderiaceae</taxon>
        <taxon>Cupriavidus</taxon>
    </lineage>
</organism>
<evidence type="ECO:0000256" key="4">
    <source>
        <dbReference type="ARBA" id="ARBA00022496"/>
    </source>
</evidence>
<evidence type="ECO:0000256" key="2">
    <source>
        <dbReference type="ARBA" id="ARBA00008814"/>
    </source>
</evidence>
<dbReference type="Pfam" id="PF01497">
    <property type="entry name" value="Peripla_BP_2"/>
    <property type="match status" value="1"/>
</dbReference>
<evidence type="ECO:0000313" key="9">
    <source>
        <dbReference type="Proteomes" id="UP000324324"/>
    </source>
</evidence>
<evidence type="ECO:0000256" key="1">
    <source>
        <dbReference type="ARBA" id="ARBA00004196"/>
    </source>
</evidence>
<proteinExistence type="inferred from homology"/>
<dbReference type="PANTHER" id="PTHR30532:SF28">
    <property type="entry name" value="PETROBACTIN-BINDING PROTEIN YCLQ"/>
    <property type="match status" value="1"/>
</dbReference>
<comment type="caution">
    <text evidence="8">The sequence shown here is derived from an EMBL/GenBank/DDBJ whole genome shotgun (WGS) entry which is preliminary data.</text>
</comment>
<feature type="domain" description="Fe/B12 periplasmic-binding" evidence="7">
    <location>
        <begin position="82"/>
        <end position="344"/>
    </location>
</feature>
<dbReference type="InterPro" id="IPR051313">
    <property type="entry name" value="Bact_iron-sidero_bind"/>
</dbReference>
<dbReference type="Proteomes" id="UP000324324">
    <property type="component" value="Unassembled WGS sequence"/>
</dbReference>
<evidence type="ECO:0000256" key="3">
    <source>
        <dbReference type="ARBA" id="ARBA00022448"/>
    </source>
</evidence>
<dbReference type="RefSeq" id="WP_150082480.1">
    <property type="nucleotide sequence ID" value="NZ_VWRN01000019.1"/>
</dbReference>
<dbReference type="InterPro" id="IPR002491">
    <property type="entry name" value="ABC_transptr_periplasmic_BD"/>
</dbReference>
<dbReference type="PANTHER" id="PTHR30532">
    <property type="entry name" value="IRON III DICITRATE-BINDING PERIPLASMIC PROTEIN"/>
    <property type="match status" value="1"/>
</dbReference>
<dbReference type="GO" id="GO:1901678">
    <property type="term" value="P:iron coordination entity transport"/>
    <property type="evidence" value="ECO:0007669"/>
    <property type="project" value="UniProtKB-ARBA"/>
</dbReference>
<dbReference type="InterPro" id="IPR033870">
    <property type="entry name" value="FatB"/>
</dbReference>
<keyword evidence="9" id="KW-1185">Reference proteome</keyword>
<keyword evidence="5 6" id="KW-0732">Signal</keyword>
<evidence type="ECO:0000259" key="7">
    <source>
        <dbReference type="PROSITE" id="PS50983"/>
    </source>
</evidence>
<gene>
    <name evidence="8" type="ORF">F1599_05700</name>
</gene>
<protein>
    <submittedName>
        <fullName evidence="8">ABC transporter substrate-binding protein</fullName>
    </submittedName>
</protein>
<keyword evidence="4" id="KW-0410">Iron transport</keyword>
<dbReference type="GO" id="GO:0030288">
    <property type="term" value="C:outer membrane-bounded periplasmic space"/>
    <property type="evidence" value="ECO:0007669"/>
    <property type="project" value="TreeGrafter"/>
</dbReference>
<evidence type="ECO:0000313" key="8">
    <source>
        <dbReference type="EMBL" id="KAA6129250.1"/>
    </source>
</evidence>
<dbReference type="AlphaFoldDB" id="A0A5M8B5R1"/>
<dbReference type="SUPFAM" id="SSF53807">
    <property type="entry name" value="Helical backbone' metal receptor"/>
    <property type="match status" value="1"/>
</dbReference>
<dbReference type="CDD" id="cd01140">
    <property type="entry name" value="FatB"/>
    <property type="match status" value="1"/>
</dbReference>
<reference evidence="8 9" key="1">
    <citation type="submission" date="2019-09" db="EMBL/GenBank/DDBJ databases">
        <title>Isolation of a novel species in the genus Cupriavidus from patients with sepsis using whole genome sequencing.</title>
        <authorList>
            <person name="Kweon O.J."/>
            <person name="Lee M.-K."/>
        </authorList>
    </citation>
    <scope>NUCLEOTIDE SEQUENCE [LARGE SCALE GENOMIC DNA]</scope>
    <source>
        <strain evidence="8 9">MKL-01</strain>
    </source>
</reference>
<sequence>MQSIPFTMSAATRALRRAPAGALAAACVASSAFCCVAIAAAPSAPPAPAASAAPVATLPATGTTLSIAHAKGTTTLPAQPAKVVTMDLAALDTLDALGVPVAGVPATTLPPHLARYRSDSVVKVGTLFEPNPAVIEAIAPGLIVVGGRSAKQYEALSRLAPTVDLSIDRADRIGSIARHAESLGRVFGRQQPAATAVQALRAGVETLKQKAATAGTALVVLTAGENISAQGPGSRFGTVHDAFGFQAALPDLNPEGRGTKLTVQQIRDANPDWLFVIDRDAAVGKPPSAALASLDGGALGRNAAGKPVRVVRLDPILWYLMDGGGLRGMQLTVRQLSDAIGSATAQGSAAPAIAASERFLQR</sequence>
<evidence type="ECO:0000256" key="5">
    <source>
        <dbReference type="ARBA" id="ARBA00022729"/>
    </source>
</evidence>
<keyword evidence="4" id="KW-0406">Ion transport</keyword>
<dbReference type="PROSITE" id="PS50983">
    <property type="entry name" value="FE_B12_PBP"/>
    <property type="match status" value="1"/>
</dbReference>
<evidence type="ECO:0000256" key="6">
    <source>
        <dbReference type="SAM" id="SignalP"/>
    </source>
</evidence>
<dbReference type="EMBL" id="VWRN01000019">
    <property type="protein sequence ID" value="KAA6129250.1"/>
    <property type="molecule type" value="Genomic_DNA"/>
</dbReference>
<accession>A0A5M8B5R1</accession>
<comment type="subcellular location">
    <subcellularLocation>
        <location evidence="1">Cell envelope</location>
    </subcellularLocation>
</comment>
<keyword evidence="3" id="KW-0813">Transport</keyword>